<accession>A0A8J4E3J2</accession>
<evidence type="ECO:0008006" key="4">
    <source>
        <dbReference type="Google" id="ProtNLM"/>
    </source>
</evidence>
<dbReference type="Pfam" id="PF10944">
    <property type="entry name" value="DUF2630"/>
    <property type="match status" value="1"/>
</dbReference>
<comment type="caution">
    <text evidence="2">The sequence shown here is derived from an EMBL/GenBank/DDBJ whole genome shotgun (WGS) entry which is preliminary data.</text>
</comment>
<evidence type="ECO:0000256" key="1">
    <source>
        <dbReference type="SAM" id="MobiDB-lite"/>
    </source>
</evidence>
<dbReference type="AlphaFoldDB" id="A0A8J4E3J2"/>
<evidence type="ECO:0000313" key="3">
    <source>
        <dbReference type="Proteomes" id="UP000612585"/>
    </source>
</evidence>
<sequence length="87" mass="9923">MTRVTGMDDKAILARIHELVDNEHALRAQVQSGTLTPDEERSRLAEAEIELDRLWDLLRRRRAARANGTDPDAVEERPADEVEGYIQ</sequence>
<keyword evidence="3" id="KW-1185">Reference proteome</keyword>
<organism evidence="2 3">
    <name type="scientific">Virgisporangium aurantiacum</name>
    <dbReference type="NCBI Taxonomy" id="175570"/>
    <lineage>
        <taxon>Bacteria</taxon>
        <taxon>Bacillati</taxon>
        <taxon>Actinomycetota</taxon>
        <taxon>Actinomycetes</taxon>
        <taxon>Micromonosporales</taxon>
        <taxon>Micromonosporaceae</taxon>
        <taxon>Virgisporangium</taxon>
    </lineage>
</organism>
<proteinExistence type="predicted"/>
<dbReference type="Proteomes" id="UP000612585">
    <property type="component" value="Unassembled WGS sequence"/>
</dbReference>
<protein>
    <recommendedName>
        <fullName evidence="4">DUF2630 domain-containing protein</fullName>
    </recommendedName>
</protein>
<reference evidence="2" key="1">
    <citation type="submission" date="2021-01" db="EMBL/GenBank/DDBJ databases">
        <title>Whole genome shotgun sequence of Virgisporangium aurantiacum NBRC 16421.</title>
        <authorList>
            <person name="Komaki H."/>
            <person name="Tamura T."/>
        </authorList>
    </citation>
    <scope>NUCLEOTIDE SEQUENCE</scope>
    <source>
        <strain evidence="2">NBRC 16421</strain>
    </source>
</reference>
<name>A0A8J4E3J2_9ACTN</name>
<gene>
    <name evidence="2" type="ORF">Vau01_055630</name>
</gene>
<feature type="region of interest" description="Disordered" evidence="1">
    <location>
        <begin position="64"/>
        <end position="87"/>
    </location>
</feature>
<dbReference type="InterPro" id="IPR020311">
    <property type="entry name" value="Uncharacterised_Rv0898c"/>
</dbReference>
<dbReference type="EMBL" id="BOPG01000033">
    <property type="protein sequence ID" value="GIJ58047.1"/>
    <property type="molecule type" value="Genomic_DNA"/>
</dbReference>
<evidence type="ECO:0000313" key="2">
    <source>
        <dbReference type="EMBL" id="GIJ58047.1"/>
    </source>
</evidence>